<evidence type="ECO:0000313" key="2">
    <source>
        <dbReference type="Proteomes" id="UP001199525"/>
    </source>
</evidence>
<dbReference type="RefSeq" id="WP_229489861.1">
    <property type="nucleotide sequence ID" value="NZ_JAIVFQ010000105.1"/>
</dbReference>
<gene>
    <name evidence="1" type="ORF">LC586_33945</name>
</gene>
<evidence type="ECO:0000313" key="1">
    <source>
        <dbReference type="EMBL" id="MCC5604038.1"/>
    </source>
</evidence>
<sequence length="48" mass="5112">MGSGEWGVRSEELRSNTSRIISPNTGSSFAIAILNLDKINLLGMSSNS</sequence>
<dbReference type="Proteomes" id="UP001199525">
    <property type="component" value="Unassembled WGS sequence"/>
</dbReference>
<name>A0ABS8IIS5_9NOSO</name>
<organism evidence="1 2">
    <name type="scientific">Nostoc favosum CHAB5714</name>
    <dbReference type="NCBI Taxonomy" id="2780399"/>
    <lineage>
        <taxon>Bacteria</taxon>
        <taxon>Bacillati</taxon>
        <taxon>Cyanobacteriota</taxon>
        <taxon>Cyanophyceae</taxon>
        <taxon>Nostocales</taxon>
        <taxon>Nostocaceae</taxon>
        <taxon>Nostoc</taxon>
        <taxon>Nostoc favosum</taxon>
    </lineage>
</organism>
<dbReference type="EMBL" id="JAIVFQ010000105">
    <property type="protein sequence ID" value="MCC5604038.1"/>
    <property type="molecule type" value="Genomic_DNA"/>
</dbReference>
<accession>A0ABS8IIS5</accession>
<comment type="caution">
    <text evidence="1">The sequence shown here is derived from an EMBL/GenBank/DDBJ whole genome shotgun (WGS) entry which is preliminary data.</text>
</comment>
<protein>
    <submittedName>
        <fullName evidence="1">Uncharacterized protein</fullName>
    </submittedName>
</protein>
<keyword evidence="2" id="KW-1185">Reference proteome</keyword>
<proteinExistence type="predicted"/>
<reference evidence="1 2" key="1">
    <citation type="journal article" date="2021" name="Microorganisms">
        <title>Genome Evolution of Filamentous Cyanobacterium Nostoc Species: From Facultative Symbiosis to Free Living.</title>
        <authorList>
            <person name="Huo D."/>
            <person name="Li H."/>
            <person name="Cai F."/>
            <person name="Guo X."/>
            <person name="Qiao Z."/>
            <person name="Wang W."/>
            <person name="Yu G."/>
            <person name="Li R."/>
        </authorList>
    </citation>
    <scope>NUCLEOTIDE SEQUENCE [LARGE SCALE GENOMIC DNA]</scope>
    <source>
        <strain evidence="1 2">CHAB 5714</strain>
    </source>
</reference>